<sequence length="167" mass="19505">MKRKRQGGKCMRCPKCGATKSSVVDSRQAEEGNTIRRRRECDECQHRFTTYERVEERTLVVVKKDGTREQFSRDKIFNGIIRSAQKRPVSSDEIGMVVNRIEQKLRSRSENEIQSEYIGSLVMEELAELDEITYVRFASVYRSFKDVSELESLLQQITQSSKKKKEK</sequence>
<dbReference type="HAMAP" id="MF_00440">
    <property type="entry name" value="NrdR"/>
    <property type="match status" value="1"/>
</dbReference>
<comment type="caution">
    <text evidence="10">The sequence shown here is derived from an EMBL/GenBank/DDBJ whole genome shotgun (WGS) entry which is preliminary data.</text>
</comment>
<evidence type="ECO:0000256" key="7">
    <source>
        <dbReference type="ARBA" id="ARBA00023163"/>
    </source>
</evidence>
<keyword evidence="6 8" id="KW-0238">DNA-binding</keyword>
<dbReference type="InterPro" id="IPR003796">
    <property type="entry name" value="RNR_NrdR-like"/>
</dbReference>
<dbReference type="GO" id="GO:0003677">
    <property type="term" value="F:DNA binding"/>
    <property type="evidence" value="ECO:0007669"/>
    <property type="project" value="UniProtKB-KW"/>
</dbReference>
<comment type="similarity">
    <text evidence="8">Belongs to the NrdR family.</text>
</comment>
<comment type="function">
    <text evidence="8">Negatively regulates transcription of bacterial ribonucleotide reductase nrd genes and operons by binding to NrdR-boxes.</text>
</comment>
<dbReference type="GO" id="GO:0045892">
    <property type="term" value="P:negative regulation of DNA-templated transcription"/>
    <property type="evidence" value="ECO:0007669"/>
    <property type="project" value="UniProtKB-UniRule"/>
</dbReference>
<reference evidence="10 11" key="1">
    <citation type="submission" date="2010-07" db="EMBL/GenBank/DDBJ databases">
        <authorList>
            <person name="Muzny D."/>
            <person name="Qin X."/>
            <person name="Deng J."/>
            <person name="Jiang H."/>
            <person name="Liu Y."/>
            <person name="Qu J."/>
            <person name="Song X.-Z."/>
            <person name="Zhang L."/>
            <person name="Thornton R."/>
            <person name="Coyle M."/>
            <person name="Francisco L."/>
            <person name="Jackson L."/>
            <person name="Javaid M."/>
            <person name="Korchina V."/>
            <person name="Kovar C."/>
            <person name="Mata R."/>
            <person name="Mathew T."/>
            <person name="Ngo R."/>
            <person name="Nguyen L."/>
            <person name="Nguyen N."/>
            <person name="Okwuonu G."/>
            <person name="Ongeri F."/>
            <person name="Pham C."/>
            <person name="Simmons D."/>
            <person name="Wilczek-Boney K."/>
            <person name="Hale W."/>
            <person name="Jakkamsetti A."/>
            <person name="Pham P."/>
            <person name="Ruth R."/>
            <person name="San Lucas F."/>
            <person name="Warren J."/>
            <person name="Zhang J."/>
            <person name="Zhao Z."/>
            <person name="Zhou C."/>
            <person name="Zhu D."/>
            <person name="Lee S."/>
            <person name="Bess C."/>
            <person name="Blankenburg K."/>
            <person name="Forbes L."/>
            <person name="Fu Q."/>
            <person name="Gubbala S."/>
            <person name="Hirani K."/>
            <person name="Jayaseelan J.C."/>
            <person name="Lara F."/>
            <person name="Munidasa M."/>
            <person name="Palculict T."/>
            <person name="Patil S."/>
            <person name="Pu L.-L."/>
            <person name="Saada N."/>
            <person name="Tang L."/>
            <person name="Weissenberger G."/>
            <person name="Zhu Y."/>
            <person name="Hemphill L."/>
            <person name="Shang Y."/>
            <person name="Youmans B."/>
            <person name="Ayvaz T."/>
            <person name="Ross M."/>
            <person name="Santibanez J."/>
            <person name="Aqrawi P."/>
            <person name="Gross S."/>
            <person name="Joshi V."/>
            <person name="Fowler G."/>
            <person name="Nazareth L."/>
            <person name="Reid J."/>
            <person name="Worley K."/>
            <person name="Petrosino J."/>
            <person name="Highlander S."/>
            <person name="Gibbs R."/>
        </authorList>
    </citation>
    <scope>NUCLEOTIDE SEQUENCE [LARGE SCALE GENOMIC DNA]</scope>
    <source>
        <strain evidence="10 11">ATCC 6249</strain>
    </source>
</reference>
<dbReference type="InterPro" id="IPR005144">
    <property type="entry name" value="ATP-cone_dom"/>
</dbReference>
<evidence type="ECO:0000256" key="5">
    <source>
        <dbReference type="ARBA" id="ARBA00023015"/>
    </source>
</evidence>
<comment type="cofactor">
    <cofactor evidence="8">
        <name>Zn(2+)</name>
        <dbReference type="ChEBI" id="CHEBI:29105"/>
    </cofactor>
    <text evidence="8">Binds 1 zinc ion.</text>
</comment>
<dbReference type="PROSITE" id="PS51161">
    <property type="entry name" value="ATP_CONE"/>
    <property type="match status" value="1"/>
</dbReference>
<keyword evidence="5 8" id="KW-0805">Transcription regulation</keyword>
<dbReference type="Pfam" id="PF22811">
    <property type="entry name" value="Zn_ribbon_NrdR"/>
    <property type="match status" value="1"/>
</dbReference>
<dbReference type="GO" id="GO:0005524">
    <property type="term" value="F:ATP binding"/>
    <property type="evidence" value="ECO:0007669"/>
    <property type="project" value="UniProtKB-UniRule"/>
</dbReference>
<keyword evidence="2 8" id="KW-0547">Nucleotide-binding</keyword>
<organism evidence="10 11">
    <name type="scientific">Streptococcus mitis ATCC 6249</name>
    <dbReference type="NCBI Taxonomy" id="864567"/>
    <lineage>
        <taxon>Bacteria</taxon>
        <taxon>Bacillati</taxon>
        <taxon>Bacillota</taxon>
        <taxon>Bacilli</taxon>
        <taxon>Lactobacillales</taxon>
        <taxon>Streptococcaceae</taxon>
        <taxon>Streptococcus</taxon>
        <taxon>Streptococcus mitis group</taxon>
    </lineage>
</organism>
<keyword evidence="7 8" id="KW-0804">Transcription</keyword>
<dbReference type="GO" id="GO:0008270">
    <property type="term" value="F:zinc ion binding"/>
    <property type="evidence" value="ECO:0007669"/>
    <property type="project" value="UniProtKB-UniRule"/>
</dbReference>
<accession>E0PSD3</accession>
<dbReference type="PANTHER" id="PTHR30455">
    <property type="entry name" value="TRANSCRIPTIONAL REPRESSOR NRDR"/>
    <property type="match status" value="1"/>
</dbReference>
<evidence type="ECO:0000256" key="2">
    <source>
        <dbReference type="ARBA" id="ARBA00022741"/>
    </source>
</evidence>
<dbReference type="EMBL" id="AEEN01000015">
    <property type="protein sequence ID" value="EFM31052.1"/>
    <property type="molecule type" value="Genomic_DNA"/>
</dbReference>
<dbReference type="Proteomes" id="UP000003823">
    <property type="component" value="Unassembled WGS sequence"/>
</dbReference>
<keyword evidence="8" id="KW-0479">Metal-binding</keyword>
<proteinExistence type="inferred from homology"/>
<keyword evidence="4 8" id="KW-0067">ATP-binding</keyword>
<evidence type="ECO:0000313" key="11">
    <source>
        <dbReference type="Proteomes" id="UP000003823"/>
    </source>
</evidence>
<dbReference type="HOGENOM" id="CLU_108412_0_0_9"/>
<evidence type="ECO:0000256" key="3">
    <source>
        <dbReference type="ARBA" id="ARBA00022833"/>
    </source>
</evidence>
<gene>
    <name evidence="8 10" type="primary">nrdR</name>
    <name evidence="10" type="ORF">HMPREF8571_1491</name>
</gene>
<dbReference type="NCBIfam" id="TIGR00244">
    <property type="entry name" value="transcriptional regulator NrdR"/>
    <property type="match status" value="1"/>
</dbReference>
<evidence type="ECO:0000256" key="6">
    <source>
        <dbReference type="ARBA" id="ARBA00023125"/>
    </source>
</evidence>
<evidence type="ECO:0000256" key="1">
    <source>
        <dbReference type="ARBA" id="ARBA00022491"/>
    </source>
</evidence>
<keyword evidence="8" id="KW-0863">Zinc-finger</keyword>
<evidence type="ECO:0000313" key="10">
    <source>
        <dbReference type="EMBL" id="EFM31052.1"/>
    </source>
</evidence>
<name>E0PSD3_STRMT</name>
<dbReference type="PANTHER" id="PTHR30455:SF2">
    <property type="entry name" value="TRANSCRIPTIONAL REPRESSOR NRDR"/>
    <property type="match status" value="1"/>
</dbReference>
<evidence type="ECO:0000256" key="4">
    <source>
        <dbReference type="ARBA" id="ARBA00022840"/>
    </source>
</evidence>
<protein>
    <recommendedName>
        <fullName evidence="8">Transcriptional repressor NrdR</fullName>
    </recommendedName>
</protein>
<feature type="domain" description="ATP-cone" evidence="9">
    <location>
        <begin position="59"/>
        <end position="149"/>
    </location>
</feature>
<dbReference type="AlphaFoldDB" id="E0PSD3"/>
<evidence type="ECO:0000259" key="9">
    <source>
        <dbReference type="PROSITE" id="PS51161"/>
    </source>
</evidence>
<keyword evidence="1 8" id="KW-0678">Repressor</keyword>
<dbReference type="InterPro" id="IPR055173">
    <property type="entry name" value="NrdR-like_N"/>
</dbReference>
<dbReference type="eggNOG" id="COG1327">
    <property type="taxonomic scope" value="Bacteria"/>
</dbReference>
<dbReference type="Pfam" id="PF03477">
    <property type="entry name" value="ATP-cone"/>
    <property type="match status" value="1"/>
</dbReference>
<feature type="zinc finger region" evidence="8">
    <location>
        <begin position="13"/>
        <end position="44"/>
    </location>
</feature>
<evidence type="ECO:0000256" key="8">
    <source>
        <dbReference type="HAMAP-Rule" id="MF_00440"/>
    </source>
</evidence>
<keyword evidence="3 8" id="KW-0862">Zinc</keyword>